<dbReference type="EMBL" id="JAFKCS010000813">
    <property type="protein sequence ID" value="MBN7823506.1"/>
    <property type="molecule type" value="Genomic_DNA"/>
</dbReference>
<name>A0ABS3D2B2_9ALTE</name>
<dbReference type="Pfam" id="PF05524">
    <property type="entry name" value="PEP-utilisers_N"/>
    <property type="match status" value="1"/>
</dbReference>
<dbReference type="InterPro" id="IPR050499">
    <property type="entry name" value="PEP-utilizing_PTS_enzyme"/>
</dbReference>
<comment type="similarity">
    <text evidence="1">Belongs to the PEP-utilizing enzyme family.</text>
</comment>
<evidence type="ECO:0000256" key="2">
    <source>
        <dbReference type="ARBA" id="ARBA00022679"/>
    </source>
</evidence>
<reference evidence="4 5" key="1">
    <citation type="submission" date="2021-03" db="EMBL/GenBank/DDBJ databases">
        <title>novel species isolated from a fishpond in China.</title>
        <authorList>
            <person name="Lu H."/>
            <person name="Cai Z."/>
        </authorList>
    </citation>
    <scope>NUCLEOTIDE SEQUENCE [LARGE SCALE GENOMIC DNA]</scope>
    <source>
        <strain evidence="4 5">Y57</strain>
    </source>
</reference>
<comment type="caution">
    <text evidence="4">The sequence shown here is derived from an EMBL/GenBank/DDBJ whole genome shotgun (WGS) entry which is preliminary data.</text>
</comment>
<dbReference type="SUPFAM" id="SSF47831">
    <property type="entry name" value="Enzyme I of the PEP:sugar phosphotransferase system HPr-binding (sub)domain"/>
    <property type="match status" value="1"/>
</dbReference>
<dbReference type="PANTHER" id="PTHR46244">
    <property type="entry name" value="PHOSPHOENOLPYRUVATE-PROTEIN PHOSPHOTRANSFERASE"/>
    <property type="match status" value="1"/>
</dbReference>
<dbReference type="PANTHER" id="PTHR46244:SF6">
    <property type="entry name" value="PHOSPHOENOLPYRUVATE-PROTEIN PHOSPHOTRANSFERASE"/>
    <property type="match status" value="1"/>
</dbReference>
<protein>
    <recommendedName>
        <fullName evidence="3">Phosphotransferase system enzyme I N-terminal domain-containing protein</fullName>
    </recommendedName>
</protein>
<gene>
    <name evidence="4" type="ORF">J0A65_26800</name>
</gene>
<organism evidence="4 5">
    <name type="scientific">Bowmanella yangjiangensis</name>
    <dbReference type="NCBI Taxonomy" id="2811230"/>
    <lineage>
        <taxon>Bacteria</taxon>
        <taxon>Pseudomonadati</taxon>
        <taxon>Pseudomonadota</taxon>
        <taxon>Gammaproteobacteria</taxon>
        <taxon>Alteromonadales</taxon>
        <taxon>Alteromonadaceae</taxon>
        <taxon>Bowmanella</taxon>
    </lineage>
</organism>
<dbReference type="Proteomes" id="UP000663992">
    <property type="component" value="Unassembled WGS sequence"/>
</dbReference>
<feature type="non-terminal residue" evidence="4">
    <location>
        <position position="108"/>
    </location>
</feature>
<proteinExistence type="inferred from homology"/>
<sequence length="108" mass="11506">ALVRTPPTFHFAEQGQGVEPERARLEQALAVVSAQIQRLVDGAGVASIREIFSAHLAMLGDPALREDVEARLGQGASAEAAWQAEVEAAARRQEALHDALLAERAADL</sequence>
<keyword evidence="2" id="KW-0808">Transferase</keyword>
<feature type="domain" description="Phosphotransferase system enzyme I N-terminal" evidence="3">
    <location>
        <begin position="15"/>
        <end position="104"/>
    </location>
</feature>
<evidence type="ECO:0000313" key="4">
    <source>
        <dbReference type="EMBL" id="MBN7823506.1"/>
    </source>
</evidence>
<feature type="non-terminal residue" evidence="4">
    <location>
        <position position="1"/>
    </location>
</feature>
<dbReference type="InterPro" id="IPR008731">
    <property type="entry name" value="PTS_EIN"/>
</dbReference>
<accession>A0ABS3D2B2</accession>
<dbReference type="InterPro" id="IPR036618">
    <property type="entry name" value="PtsI_HPr-bd_sf"/>
</dbReference>
<evidence type="ECO:0000259" key="3">
    <source>
        <dbReference type="Pfam" id="PF05524"/>
    </source>
</evidence>
<dbReference type="Gene3D" id="1.10.274.10">
    <property type="entry name" value="PtsI, HPr-binding domain"/>
    <property type="match status" value="1"/>
</dbReference>
<evidence type="ECO:0000313" key="5">
    <source>
        <dbReference type="Proteomes" id="UP000663992"/>
    </source>
</evidence>
<keyword evidence="5" id="KW-1185">Reference proteome</keyword>
<dbReference type="RefSeq" id="WP_232850176.1">
    <property type="nucleotide sequence ID" value="NZ_JAFKCS010000813.1"/>
</dbReference>
<evidence type="ECO:0000256" key="1">
    <source>
        <dbReference type="ARBA" id="ARBA00007837"/>
    </source>
</evidence>